<dbReference type="CDD" id="cd02440">
    <property type="entry name" value="AdoMet_MTases"/>
    <property type="match status" value="1"/>
</dbReference>
<keyword evidence="7" id="KW-1185">Reference proteome</keyword>
<dbReference type="Pfam" id="PF08242">
    <property type="entry name" value="Methyltransf_12"/>
    <property type="match status" value="1"/>
</dbReference>
<comment type="caution">
    <text evidence="6">The sequence shown here is derived from an EMBL/GenBank/DDBJ whole genome shotgun (WGS) entry which is preliminary data.</text>
</comment>
<dbReference type="GO" id="GO:0008173">
    <property type="term" value="F:RNA methyltransferase activity"/>
    <property type="evidence" value="ECO:0007669"/>
    <property type="project" value="UniProtKB-ARBA"/>
</dbReference>
<reference evidence="6 7" key="1">
    <citation type="journal article" date="2018" name="MBio">
        <title>Comparative Genomics Reveals the Core Gene Toolbox for the Fungus-Insect Symbiosis.</title>
        <authorList>
            <person name="Wang Y."/>
            <person name="Stata M."/>
            <person name="Wang W."/>
            <person name="Stajich J.E."/>
            <person name="White M.M."/>
            <person name="Moncalvo J.M."/>
        </authorList>
    </citation>
    <scope>NUCLEOTIDE SEQUENCE [LARGE SCALE GENOMIC DNA]</scope>
    <source>
        <strain evidence="6 7">AUS-77-4</strain>
    </source>
</reference>
<dbReference type="Gene3D" id="3.40.50.150">
    <property type="entry name" value="Vaccinia Virus protein VP39"/>
    <property type="match status" value="1"/>
</dbReference>
<dbReference type="GO" id="GO:0008757">
    <property type="term" value="F:S-adenosylmethionine-dependent methyltransferase activity"/>
    <property type="evidence" value="ECO:0007669"/>
    <property type="project" value="UniProtKB-ARBA"/>
</dbReference>
<evidence type="ECO:0000256" key="3">
    <source>
        <dbReference type="ARBA" id="ARBA00022679"/>
    </source>
</evidence>
<dbReference type="SUPFAM" id="SSF53335">
    <property type="entry name" value="S-adenosyl-L-methionine-dependent methyltransferases"/>
    <property type="match status" value="1"/>
</dbReference>
<dbReference type="InterPro" id="IPR013217">
    <property type="entry name" value="Methyltransf_12"/>
</dbReference>
<dbReference type="PIRSF" id="PIRSF037755">
    <property type="entry name" value="Mettl2_prd"/>
    <property type="match status" value="1"/>
</dbReference>
<gene>
    <name evidence="6" type="ORF">BB559_000935</name>
</gene>
<dbReference type="AlphaFoldDB" id="A0A2T9Z3M8"/>
<protein>
    <recommendedName>
        <fullName evidence="4">tRNA N(3)-methylcytidine methyltransferase</fullName>
        <ecNumber evidence="4">2.1.1.-</ecNumber>
    </recommendedName>
</protein>
<proteinExistence type="inferred from homology"/>
<keyword evidence="2 4" id="KW-0489">Methyltransferase</keyword>
<dbReference type="InterPro" id="IPR029063">
    <property type="entry name" value="SAM-dependent_MTases_sf"/>
</dbReference>
<dbReference type="PANTHER" id="PTHR22809:SF5">
    <property type="entry name" value="TRNA N(3)-METHYLCYTIDINE METHYLTRANSFERASE METTL6"/>
    <property type="match status" value="1"/>
</dbReference>
<sequence>MDDDYLNREKLAKEILEKDKNTIPEFWKGKYKREAQKNWNLFYKRNTTNFFKDRHWTDREFVELIENKENGEKTILLEIGCGVGNFVWPLLDKNPNLFIHACDFSEKAVELVKENEKYDTDRCSAFVCDLTKDDLVENIEPNSVDLVSAIFVFSALPPEKMQLAVSNILKILKPGGKILFRDYGIYDAAQLRFKPGQKLQESLYVRQDGTLAYYFTIEEISNLFVNYGGFKQLESRYVIKQTTNVKRDLNVERVFLQAKFELPLNHQ</sequence>
<dbReference type="InterPro" id="IPR026113">
    <property type="entry name" value="METTL2/6/8-like"/>
</dbReference>
<evidence type="ECO:0000256" key="4">
    <source>
        <dbReference type="PIRNR" id="PIRNR037755"/>
    </source>
</evidence>
<name>A0A2T9Z3M8_9FUNG</name>
<dbReference type="EMBL" id="MBFT01000049">
    <property type="protein sequence ID" value="PVU99171.1"/>
    <property type="molecule type" value="Genomic_DNA"/>
</dbReference>
<accession>A0A2T9Z3M8</accession>
<evidence type="ECO:0000256" key="2">
    <source>
        <dbReference type="ARBA" id="ARBA00022603"/>
    </source>
</evidence>
<evidence type="ECO:0000313" key="7">
    <source>
        <dbReference type="Proteomes" id="UP000245699"/>
    </source>
</evidence>
<dbReference type="Proteomes" id="UP000245699">
    <property type="component" value="Unassembled WGS sequence"/>
</dbReference>
<evidence type="ECO:0000256" key="1">
    <source>
        <dbReference type="ARBA" id="ARBA00009725"/>
    </source>
</evidence>
<dbReference type="PANTHER" id="PTHR22809">
    <property type="entry name" value="METHYLTRANSFERASE-RELATED"/>
    <property type="match status" value="1"/>
</dbReference>
<evidence type="ECO:0000313" key="6">
    <source>
        <dbReference type="EMBL" id="PVU99171.1"/>
    </source>
</evidence>
<keyword evidence="3 4" id="KW-0808">Transferase</keyword>
<comment type="function">
    <text evidence="4">S-adenosyl-L-methionine-dependent methyltransferase.</text>
</comment>
<dbReference type="GO" id="GO:0032259">
    <property type="term" value="P:methylation"/>
    <property type="evidence" value="ECO:0007669"/>
    <property type="project" value="UniProtKB-KW"/>
</dbReference>
<comment type="similarity">
    <text evidence="1 4">Belongs to the methyltransferase superfamily. METL family.</text>
</comment>
<organism evidence="6 7">
    <name type="scientific">Furculomyces boomerangus</name>
    <dbReference type="NCBI Taxonomy" id="61424"/>
    <lineage>
        <taxon>Eukaryota</taxon>
        <taxon>Fungi</taxon>
        <taxon>Fungi incertae sedis</taxon>
        <taxon>Zoopagomycota</taxon>
        <taxon>Kickxellomycotina</taxon>
        <taxon>Harpellomycetes</taxon>
        <taxon>Harpellales</taxon>
        <taxon>Harpellaceae</taxon>
        <taxon>Furculomyces</taxon>
    </lineage>
</organism>
<feature type="domain" description="Methyltransferase type 12" evidence="5">
    <location>
        <begin position="77"/>
        <end position="178"/>
    </location>
</feature>
<dbReference type="EC" id="2.1.1.-" evidence="4"/>
<evidence type="ECO:0000259" key="5">
    <source>
        <dbReference type="Pfam" id="PF08242"/>
    </source>
</evidence>
<dbReference type="OrthoDB" id="417697at2759"/>